<evidence type="ECO:0000313" key="1">
    <source>
        <dbReference type="EMBL" id="GCL36312.1"/>
    </source>
</evidence>
<accession>A0A479ZVT1</accession>
<name>A0A479ZVT1_9CYAN</name>
<dbReference type="Gene3D" id="3.90.1480.10">
    <property type="entry name" value="Alpha-2,3-sialyltransferase"/>
    <property type="match status" value="1"/>
</dbReference>
<dbReference type="RefSeq" id="WP_137666869.1">
    <property type="nucleotide sequence ID" value="NZ_BJCE01000033.1"/>
</dbReference>
<keyword evidence="2" id="KW-1185">Reference proteome</keyword>
<proteinExistence type="predicted"/>
<sequence>MQNLKSLLADWILAPKTLYAIKYIASRIESILIDYRNVRNYPIEYARILDRNIKLRNIYQGKRCFVIGNGPSINRQDLSLLKNEINIVCNAFFNHEILKEWQPTIYCSGDPWNPSSFPTSLLLDIFDKINPLFYVFDYSLLEFLANDGIQIPSVIRDKILGFATYSSLYRDHISEQIQIDFTRPIPGIRHTPMLSILIAMYMGCNPIILIGCDHDYVYKFFRQEYEVTHFYPESTPEMISSDQKYISVAQDILKTYGSYAKLNQIALKRGVSILDATDNGCLDTFNKVDYTSLFK</sequence>
<organism evidence="1 2">
    <name type="scientific">Sphaerospermopsis reniformis</name>
    <dbReference type="NCBI Taxonomy" id="531300"/>
    <lineage>
        <taxon>Bacteria</taxon>
        <taxon>Bacillati</taxon>
        <taxon>Cyanobacteriota</taxon>
        <taxon>Cyanophyceae</taxon>
        <taxon>Nostocales</taxon>
        <taxon>Aphanizomenonaceae</taxon>
        <taxon>Sphaerospermopsis</taxon>
    </lineage>
</organism>
<dbReference type="Proteomes" id="UP000300142">
    <property type="component" value="Unassembled WGS sequence"/>
</dbReference>
<gene>
    <name evidence="1" type="ORF">SR1949_14150</name>
</gene>
<evidence type="ECO:0008006" key="3">
    <source>
        <dbReference type="Google" id="ProtNLM"/>
    </source>
</evidence>
<comment type="caution">
    <text evidence="1">The sequence shown here is derived from an EMBL/GenBank/DDBJ whole genome shotgun (WGS) entry which is preliminary data.</text>
</comment>
<dbReference type="EMBL" id="BJCE01000033">
    <property type="protein sequence ID" value="GCL36312.1"/>
    <property type="molecule type" value="Genomic_DNA"/>
</dbReference>
<protein>
    <recommendedName>
        <fullName evidence="3">DUF115 domain-containing protein</fullName>
    </recommendedName>
</protein>
<dbReference type="AlphaFoldDB" id="A0A479ZVT1"/>
<reference evidence="2" key="1">
    <citation type="submission" date="2019-02" db="EMBL/GenBank/DDBJ databases">
        <title>Draft genome sequence of Sphaerospermopsis reniformis NIES-1949.</title>
        <authorList>
            <person name="Yamaguchi H."/>
            <person name="Suzuki S."/>
            <person name="Kawachi M."/>
        </authorList>
    </citation>
    <scope>NUCLEOTIDE SEQUENCE [LARGE SCALE GENOMIC DNA]</scope>
    <source>
        <strain evidence="2">NIES-1949</strain>
    </source>
</reference>
<evidence type="ECO:0000313" key="2">
    <source>
        <dbReference type="Proteomes" id="UP000300142"/>
    </source>
</evidence>